<accession>A0A9D9E5U6</accession>
<name>A0A9D9E5U6_9BACT</name>
<dbReference type="AlphaFoldDB" id="A0A9D9E5U6"/>
<reference evidence="1" key="1">
    <citation type="submission" date="2020-10" db="EMBL/GenBank/DDBJ databases">
        <authorList>
            <person name="Gilroy R."/>
        </authorList>
    </citation>
    <scope>NUCLEOTIDE SEQUENCE</scope>
    <source>
        <strain evidence="1">G3-4614</strain>
    </source>
</reference>
<evidence type="ECO:0000313" key="1">
    <source>
        <dbReference type="EMBL" id="MBO8438958.1"/>
    </source>
</evidence>
<organism evidence="1 2">
    <name type="scientific">Candidatus Caccoplasma merdipullorum</name>
    <dbReference type="NCBI Taxonomy" id="2840718"/>
    <lineage>
        <taxon>Bacteria</taxon>
        <taxon>Pseudomonadati</taxon>
        <taxon>Bacteroidota</taxon>
        <taxon>Bacteroidia</taxon>
        <taxon>Bacteroidales</taxon>
        <taxon>Bacteroidaceae</taxon>
        <taxon>Bacteroidaceae incertae sedis</taxon>
        <taxon>Candidatus Caccoplasma</taxon>
    </lineage>
</organism>
<dbReference type="Proteomes" id="UP000823636">
    <property type="component" value="Unassembled WGS sequence"/>
</dbReference>
<gene>
    <name evidence="1" type="ORF">IAC54_08715</name>
</gene>
<proteinExistence type="predicted"/>
<reference evidence="1" key="2">
    <citation type="journal article" date="2021" name="PeerJ">
        <title>Extensive microbial diversity within the chicken gut microbiome revealed by metagenomics and culture.</title>
        <authorList>
            <person name="Gilroy R."/>
            <person name="Ravi A."/>
            <person name="Getino M."/>
            <person name="Pursley I."/>
            <person name="Horton D.L."/>
            <person name="Alikhan N.F."/>
            <person name="Baker D."/>
            <person name="Gharbi K."/>
            <person name="Hall N."/>
            <person name="Watson M."/>
            <person name="Adriaenssens E.M."/>
            <person name="Foster-Nyarko E."/>
            <person name="Jarju S."/>
            <person name="Secka A."/>
            <person name="Antonio M."/>
            <person name="Oren A."/>
            <person name="Chaudhuri R.R."/>
            <person name="La Ragione R."/>
            <person name="Hildebrand F."/>
            <person name="Pallen M.J."/>
        </authorList>
    </citation>
    <scope>NUCLEOTIDE SEQUENCE</scope>
    <source>
        <strain evidence="1">G3-4614</strain>
    </source>
</reference>
<dbReference type="EMBL" id="JADIMW010000087">
    <property type="protein sequence ID" value="MBO8438958.1"/>
    <property type="molecule type" value="Genomic_DNA"/>
</dbReference>
<comment type="caution">
    <text evidence="1">The sequence shown here is derived from an EMBL/GenBank/DDBJ whole genome shotgun (WGS) entry which is preliminary data.</text>
</comment>
<protein>
    <submittedName>
        <fullName evidence="1">Uncharacterized protein</fullName>
    </submittedName>
</protein>
<sequence length="139" mass="16349">MKRSCFKKEKEEDFIKAYEEELKSLGDIAPYLSREAIINRALHSGKGRYYISFDEAARNVRKIINKHPISCKNLCKASMYEELSRKVMDYLKKRPNSTYREALYTLLAEDRASRFFFGVQTARLILDRNRSRKRNVAVA</sequence>
<evidence type="ECO:0000313" key="2">
    <source>
        <dbReference type="Proteomes" id="UP000823636"/>
    </source>
</evidence>